<accession>A0A8J6TCF6</accession>
<protein>
    <submittedName>
        <fullName evidence="3">DedA family protein</fullName>
    </submittedName>
</protein>
<dbReference type="Pfam" id="PF09335">
    <property type="entry name" value="VTT_dom"/>
    <property type="match status" value="1"/>
</dbReference>
<evidence type="ECO:0000313" key="3">
    <source>
        <dbReference type="EMBL" id="MBC8317631.1"/>
    </source>
</evidence>
<evidence type="ECO:0000259" key="2">
    <source>
        <dbReference type="Pfam" id="PF09335"/>
    </source>
</evidence>
<dbReference type="PANTHER" id="PTHR42709:SF4">
    <property type="entry name" value="INNER MEMBRANE PROTEIN YQAA"/>
    <property type="match status" value="1"/>
</dbReference>
<feature type="transmembrane region" description="Helical" evidence="1">
    <location>
        <begin position="121"/>
        <end position="144"/>
    </location>
</feature>
<evidence type="ECO:0000256" key="1">
    <source>
        <dbReference type="SAM" id="Phobius"/>
    </source>
</evidence>
<dbReference type="InterPro" id="IPR032816">
    <property type="entry name" value="VTT_dom"/>
</dbReference>
<feature type="transmembrane region" description="Helical" evidence="1">
    <location>
        <begin position="93"/>
        <end position="115"/>
    </location>
</feature>
<reference evidence="3 4" key="1">
    <citation type="submission" date="2020-08" db="EMBL/GenBank/DDBJ databases">
        <title>Bridging the membrane lipid divide: bacteria of the FCB group superphylum have the potential to synthesize archaeal ether lipids.</title>
        <authorList>
            <person name="Villanueva L."/>
            <person name="Von Meijenfeldt F.A.B."/>
            <person name="Westbye A.B."/>
            <person name="Yadav S."/>
            <person name="Hopmans E.C."/>
            <person name="Dutilh B.E."/>
            <person name="Sinninghe Damste J.S."/>
        </authorList>
    </citation>
    <scope>NUCLEOTIDE SEQUENCE [LARGE SCALE GENOMIC DNA]</scope>
    <source>
        <strain evidence="3">NIOZ-UU47</strain>
    </source>
</reference>
<keyword evidence="1" id="KW-0472">Membrane</keyword>
<feature type="transmembrane region" description="Helical" evidence="1">
    <location>
        <begin position="43"/>
        <end position="72"/>
    </location>
</feature>
<keyword evidence="1" id="KW-0812">Transmembrane</keyword>
<dbReference type="Proteomes" id="UP000614424">
    <property type="component" value="Unassembled WGS sequence"/>
</dbReference>
<feature type="domain" description="VTT" evidence="2">
    <location>
        <begin position="28"/>
        <end position="141"/>
    </location>
</feature>
<dbReference type="AlphaFoldDB" id="A0A8J6TCF6"/>
<organism evidence="3 4">
    <name type="scientific">Candidatus Desulfobia pelagia</name>
    <dbReference type="NCBI Taxonomy" id="2841692"/>
    <lineage>
        <taxon>Bacteria</taxon>
        <taxon>Pseudomonadati</taxon>
        <taxon>Thermodesulfobacteriota</taxon>
        <taxon>Desulfobulbia</taxon>
        <taxon>Desulfobulbales</taxon>
        <taxon>Desulfobulbaceae</taxon>
        <taxon>Candidatus Desulfobia</taxon>
    </lineage>
</organism>
<proteinExistence type="predicted"/>
<dbReference type="EMBL" id="JACNJZ010000094">
    <property type="protein sequence ID" value="MBC8317631.1"/>
    <property type="molecule type" value="Genomic_DNA"/>
</dbReference>
<comment type="caution">
    <text evidence="3">The sequence shown here is derived from an EMBL/GenBank/DDBJ whole genome shotgun (WGS) entry which is preliminary data.</text>
</comment>
<gene>
    <name evidence="3" type="ORF">H8E41_06965</name>
</gene>
<dbReference type="InterPro" id="IPR051311">
    <property type="entry name" value="DedA_domain"/>
</dbReference>
<keyword evidence="1" id="KW-1133">Transmembrane helix</keyword>
<evidence type="ECO:0000313" key="4">
    <source>
        <dbReference type="Proteomes" id="UP000614424"/>
    </source>
</evidence>
<sequence length="149" mass="16124">MEEFYISQGYPALFVLSFLASTIIPLGSEWLLAALVASGFNPAASVAVATLGNTLGAVTTYAIGVYGSPVLMERVLRVSEESRKKAERFYGRYGLWSLLFSWLPVVGDPLCLVGGVLKIRFILFLLLVFTGKLARYAVISLLAVKISGV</sequence>
<dbReference type="PANTHER" id="PTHR42709">
    <property type="entry name" value="ALKALINE PHOSPHATASE LIKE PROTEIN"/>
    <property type="match status" value="1"/>
</dbReference>
<name>A0A8J6TCF6_9BACT</name>
<feature type="transmembrane region" description="Helical" evidence="1">
    <location>
        <begin position="12"/>
        <end position="37"/>
    </location>
</feature>